<dbReference type="Pfam" id="PF05970">
    <property type="entry name" value="PIF1"/>
    <property type="match status" value="1"/>
</dbReference>
<evidence type="ECO:0000256" key="2">
    <source>
        <dbReference type="SAM" id="MobiDB-lite"/>
    </source>
</evidence>
<keyword evidence="1 4" id="KW-0347">Helicase</keyword>
<dbReference type="GO" id="GO:0005524">
    <property type="term" value="F:ATP binding"/>
    <property type="evidence" value="ECO:0007669"/>
    <property type="project" value="UniProtKB-KW"/>
</dbReference>
<sequence length="605" mass="68923">MYLAKYIAKCESAEDIQLVKTFPTLGGQKRVPPLNAAVVPANSKDSSASARPVLSDQPDEPPPEKFPYGWLTKDDSDVKRFLKLRVVNILEAVMLCFGYPQVGCSREIIFFPVDLVQASRVVMKKKHREAAKGDSPCYDTKLDKYFARSELLEDVTYQQYFEQYYVKYDKKLVPDEPNEYARDDEEEIMRKDNSKFFVDQTAAKRKWVRRVNPARYAVGRFRYYSPHGGNVESYCLVKLLKAKAARRSTVEGWIAEFGSYLSACIHLGLVMKGAEALHFLEECAMERFGDLRLREMVERFKEQGWLEDPDIDGLLESWLRPTETIPLEDFLTNMTPSQRSAFTYATDKWEAGQPVRLLITGGAGVGKSYLLKALVAWLRDRHITFAKCATTGIAAHLIGGRTVHSFLGMDFEFNSRIQHGTFQAKALSGTQVVFVDEVSMMPSEALMMLDETLRKFNNQNNGTPFAGKSLTLLGDPVELQAVGKHIWREDQFSIFQVVVLREVKRQSDTPFIELLNRMRLGNLTDADMQMLAKRLITRERLIELDMTRGAVLFPFRKEKNAYNVEVLGRFHLSHYRAVDREANGDFVTSALSREYFALRGSGGGF</sequence>
<dbReference type="InterPro" id="IPR027417">
    <property type="entry name" value="P-loop_NTPase"/>
</dbReference>
<dbReference type="AlphaFoldDB" id="A0A9X6RKI3"/>
<organism evidence="4 5">
    <name type="scientific">Hypsibius exemplaris</name>
    <name type="common">Freshwater tardigrade</name>
    <dbReference type="NCBI Taxonomy" id="2072580"/>
    <lineage>
        <taxon>Eukaryota</taxon>
        <taxon>Metazoa</taxon>
        <taxon>Ecdysozoa</taxon>
        <taxon>Tardigrada</taxon>
        <taxon>Eutardigrada</taxon>
        <taxon>Parachela</taxon>
        <taxon>Hypsibioidea</taxon>
        <taxon>Hypsibiidae</taxon>
        <taxon>Hypsibius</taxon>
    </lineage>
</organism>
<proteinExistence type="inferred from homology"/>
<keyword evidence="1" id="KW-0234">DNA repair</keyword>
<dbReference type="SUPFAM" id="SSF52540">
    <property type="entry name" value="P-loop containing nucleoside triphosphate hydrolases"/>
    <property type="match status" value="1"/>
</dbReference>
<dbReference type="GO" id="GO:0000723">
    <property type="term" value="P:telomere maintenance"/>
    <property type="evidence" value="ECO:0007669"/>
    <property type="project" value="InterPro"/>
</dbReference>
<keyword evidence="5" id="KW-1185">Reference proteome</keyword>
<dbReference type="InterPro" id="IPR051055">
    <property type="entry name" value="PIF1_helicase"/>
</dbReference>
<keyword evidence="1" id="KW-0233">DNA recombination</keyword>
<dbReference type="InterPro" id="IPR010285">
    <property type="entry name" value="DNA_helicase_pif1-like_DEAD"/>
</dbReference>
<protein>
    <recommendedName>
        <fullName evidence="1">ATP-dependent DNA helicase</fullName>
        <ecNumber evidence="1">5.6.2.3</ecNumber>
    </recommendedName>
</protein>
<evidence type="ECO:0000259" key="3">
    <source>
        <dbReference type="Pfam" id="PF05970"/>
    </source>
</evidence>
<feature type="domain" description="DNA helicase Pif1-like DEAD-box helicase" evidence="3">
    <location>
        <begin position="334"/>
        <end position="523"/>
    </location>
</feature>
<comment type="similarity">
    <text evidence="1">Belongs to the helicase family.</text>
</comment>
<reference evidence="5" key="1">
    <citation type="submission" date="2017-01" db="EMBL/GenBank/DDBJ databases">
        <title>Comparative genomics of anhydrobiosis in the tardigrade Hypsibius dujardini.</title>
        <authorList>
            <person name="Yoshida Y."/>
            <person name="Koutsovoulos G."/>
            <person name="Laetsch D."/>
            <person name="Stevens L."/>
            <person name="Kumar S."/>
            <person name="Horikawa D."/>
            <person name="Ishino K."/>
            <person name="Komine S."/>
            <person name="Tomita M."/>
            <person name="Blaxter M."/>
            <person name="Arakawa K."/>
        </authorList>
    </citation>
    <scope>NUCLEOTIDE SEQUENCE [LARGE SCALE GENOMIC DNA]</scope>
    <source>
        <strain evidence="5">Z151</strain>
    </source>
</reference>
<dbReference type="Proteomes" id="UP000192578">
    <property type="component" value="Unassembled WGS sequence"/>
</dbReference>
<comment type="caution">
    <text evidence="4">The sequence shown here is derived from an EMBL/GenBank/DDBJ whole genome shotgun (WGS) entry which is preliminary data.</text>
</comment>
<name>A0A9X6RKI3_HYPEX</name>
<keyword evidence="1" id="KW-0378">Hydrolase</keyword>
<dbReference type="GO" id="GO:0016787">
    <property type="term" value="F:hydrolase activity"/>
    <property type="evidence" value="ECO:0007669"/>
    <property type="project" value="UniProtKB-KW"/>
</dbReference>
<dbReference type="GO" id="GO:0006310">
    <property type="term" value="P:DNA recombination"/>
    <property type="evidence" value="ECO:0007669"/>
    <property type="project" value="UniProtKB-KW"/>
</dbReference>
<dbReference type="EMBL" id="MTYJ01000215">
    <property type="protein sequence ID" value="OWA51139.1"/>
    <property type="molecule type" value="Genomic_DNA"/>
</dbReference>
<evidence type="ECO:0000256" key="1">
    <source>
        <dbReference type="RuleBase" id="RU363044"/>
    </source>
</evidence>
<keyword evidence="1" id="KW-0547">Nucleotide-binding</keyword>
<dbReference type="GO" id="GO:0043139">
    <property type="term" value="F:5'-3' DNA helicase activity"/>
    <property type="evidence" value="ECO:0007669"/>
    <property type="project" value="UniProtKB-EC"/>
</dbReference>
<keyword evidence="1" id="KW-0067">ATP-binding</keyword>
<dbReference type="GO" id="GO:0006281">
    <property type="term" value="P:DNA repair"/>
    <property type="evidence" value="ECO:0007669"/>
    <property type="project" value="UniProtKB-KW"/>
</dbReference>
<dbReference type="Gene3D" id="3.40.50.300">
    <property type="entry name" value="P-loop containing nucleotide triphosphate hydrolases"/>
    <property type="match status" value="1"/>
</dbReference>
<comment type="catalytic activity">
    <reaction evidence="1">
        <text>ATP + H2O = ADP + phosphate + H(+)</text>
        <dbReference type="Rhea" id="RHEA:13065"/>
        <dbReference type="ChEBI" id="CHEBI:15377"/>
        <dbReference type="ChEBI" id="CHEBI:15378"/>
        <dbReference type="ChEBI" id="CHEBI:30616"/>
        <dbReference type="ChEBI" id="CHEBI:43474"/>
        <dbReference type="ChEBI" id="CHEBI:456216"/>
        <dbReference type="EC" id="5.6.2.3"/>
    </reaction>
</comment>
<comment type="cofactor">
    <cofactor evidence="1">
        <name>Mg(2+)</name>
        <dbReference type="ChEBI" id="CHEBI:18420"/>
    </cofactor>
</comment>
<evidence type="ECO:0000313" key="4">
    <source>
        <dbReference type="EMBL" id="OWA51139.1"/>
    </source>
</evidence>
<evidence type="ECO:0000313" key="5">
    <source>
        <dbReference type="Proteomes" id="UP000192578"/>
    </source>
</evidence>
<keyword evidence="1" id="KW-0227">DNA damage</keyword>
<dbReference type="OrthoDB" id="416437at2759"/>
<gene>
    <name evidence="4" type="ORF">BV898_15635</name>
</gene>
<dbReference type="EC" id="5.6.2.3" evidence="1"/>
<dbReference type="PANTHER" id="PTHR47642:SF5">
    <property type="entry name" value="ATP-DEPENDENT DNA HELICASE"/>
    <property type="match status" value="1"/>
</dbReference>
<dbReference type="PANTHER" id="PTHR47642">
    <property type="entry name" value="ATP-DEPENDENT DNA HELICASE"/>
    <property type="match status" value="1"/>
</dbReference>
<accession>A0A9X6RKI3</accession>
<feature type="region of interest" description="Disordered" evidence="2">
    <location>
        <begin position="41"/>
        <end position="68"/>
    </location>
</feature>